<evidence type="ECO:0000313" key="3">
    <source>
        <dbReference type="EMBL" id="ACN92843.1"/>
    </source>
</evidence>
<protein>
    <submittedName>
        <fullName evidence="3">Uncharacterized protein</fullName>
    </submittedName>
</protein>
<accession>A0A7U4DIR8</accession>
<name>A0A7U4DIR8_BORBG</name>
<keyword evidence="2" id="KW-0812">Transmembrane</keyword>
<keyword evidence="3" id="KW-0614">Plasmid</keyword>
<keyword evidence="2" id="KW-0472">Membrane</keyword>
<dbReference type="RefSeq" id="WP_012672800.1">
    <property type="nucleotide sequence ID" value="NC_012256.1"/>
</dbReference>
<keyword evidence="1" id="KW-0175">Coiled coil</keyword>
<dbReference type="AlphaFoldDB" id="A0A7U4DIR8"/>
<keyword evidence="2" id="KW-1133">Transmembrane helix</keyword>
<feature type="transmembrane region" description="Helical" evidence="2">
    <location>
        <begin position="67"/>
        <end position="90"/>
    </location>
</feature>
<organism evidence="3 4">
    <name type="scientific">Borreliella burgdorferi 118a</name>
    <dbReference type="NCBI Taxonomy" id="476210"/>
    <lineage>
        <taxon>Bacteria</taxon>
        <taxon>Pseudomonadati</taxon>
        <taxon>Spirochaetota</taxon>
        <taxon>Spirochaetia</taxon>
        <taxon>Spirochaetales</taxon>
        <taxon>Borreliaceae</taxon>
        <taxon>Borreliella</taxon>
    </lineage>
</organism>
<feature type="coiled-coil region" evidence="1">
    <location>
        <begin position="13"/>
        <end position="47"/>
    </location>
</feature>
<sequence length="94" mass="11228">MVDNNKFKINSDENLLQKNFSNLNRKIAGLETKIFNLEKDIKDIQKNFYKNKAFWLQKFNVYHRKSVFLFTIITPFISIIINGLIIWLIAKFSK</sequence>
<gene>
    <name evidence="3" type="ORF">BBU118A_C08</name>
</gene>
<reference evidence="3 4" key="1">
    <citation type="journal article" date="2011" name="J. Bacteriol.">
        <title>Whole-genome sequences of thirteen isolates of Borrelia burgdorferi.</title>
        <authorList>
            <person name="Schutzer S.E."/>
            <person name="Fraser-Liggett C.M."/>
            <person name="Casjens S.R."/>
            <person name="Qiu W.G."/>
            <person name="Dunn J.J."/>
            <person name="Mongodin E.F."/>
            <person name="Luft B.J."/>
        </authorList>
    </citation>
    <scope>NUCLEOTIDE SEQUENCE [LARGE SCALE GENOMIC DNA]</scope>
    <source>
        <strain evidence="3 4">118a</strain>
        <plasmid evidence="3 4">118a_cp9</plasmid>
    </source>
</reference>
<proteinExistence type="predicted"/>
<geneLocation type="plasmid" evidence="3 4">
    <name>118a_cp9</name>
</geneLocation>
<evidence type="ECO:0000313" key="4">
    <source>
        <dbReference type="Proteomes" id="UP000006208"/>
    </source>
</evidence>
<dbReference type="EMBL" id="CP001533">
    <property type="protein sequence ID" value="ACN92843.1"/>
    <property type="molecule type" value="Genomic_DNA"/>
</dbReference>
<evidence type="ECO:0000256" key="1">
    <source>
        <dbReference type="SAM" id="Coils"/>
    </source>
</evidence>
<dbReference type="Proteomes" id="UP000006208">
    <property type="component" value="Plasmid 118a_cp9"/>
</dbReference>
<evidence type="ECO:0000256" key="2">
    <source>
        <dbReference type="SAM" id="Phobius"/>
    </source>
</evidence>